<reference evidence="2 3" key="1">
    <citation type="submission" date="2020-01" db="EMBL/GenBank/DDBJ databases">
        <authorList>
            <consortium name="DOE Joint Genome Institute"/>
            <person name="Haridas S."/>
            <person name="Albert R."/>
            <person name="Binder M."/>
            <person name="Bloem J."/>
            <person name="Labutti K."/>
            <person name="Salamov A."/>
            <person name="Andreopoulos B."/>
            <person name="Baker S.E."/>
            <person name="Barry K."/>
            <person name="Bills G."/>
            <person name="Bluhm B.H."/>
            <person name="Cannon C."/>
            <person name="Castanera R."/>
            <person name="Culley D.E."/>
            <person name="Daum C."/>
            <person name="Ezra D."/>
            <person name="Gonzalez J.B."/>
            <person name="Henrissat B."/>
            <person name="Kuo A."/>
            <person name="Liang C."/>
            <person name="Lipzen A."/>
            <person name="Lutzoni F."/>
            <person name="Magnuson J."/>
            <person name="Mondo S."/>
            <person name="Nolan M."/>
            <person name="Ohm R."/>
            <person name="Pangilinan J."/>
            <person name="Park H.-J."/>
            <person name="Ramirez L."/>
            <person name="Alfaro M."/>
            <person name="Sun H."/>
            <person name="Tritt A."/>
            <person name="Yoshinaga Y."/>
            <person name="Zwiers L.-H."/>
            <person name="Turgeon B.G."/>
            <person name="Goodwin S.B."/>
            <person name="Spatafora J.W."/>
            <person name="Crous P.W."/>
            <person name="Grigoriev I.V."/>
        </authorList>
    </citation>
    <scope>NUCLEOTIDE SEQUENCE</scope>
    <source>
        <strain evidence="2 3">CBS 342.82</strain>
    </source>
</reference>
<reference evidence="2 3" key="2">
    <citation type="submission" date="2020-04" db="EMBL/GenBank/DDBJ databases">
        <authorList>
            <consortium name="NCBI Genome Project"/>
        </authorList>
    </citation>
    <scope>NUCLEOTIDE SEQUENCE</scope>
    <source>
        <strain evidence="2 3">CBS 342.82</strain>
    </source>
</reference>
<dbReference type="AlphaFoldDB" id="A0A6J3LPX3"/>
<dbReference type="Proteomes" id="UP000504637">
    <property type="component" value="Unplaced"/>
</dbReference>
<organism evidence="3">
    <name type="scientific">Dissoconium aciculare CBS 342.82</name>
    <dbReference type="NCBI Taxonomy" id="1314786"/>
    <lineage>
        <taxon>Eukaryota</taxon>
        <taxon>Fungi</taxon>
        <taxon>Dikarya</taxon>
        <taxon>Ascomycota</taxon>
        <taxon>Pezizomycotina</taxon>
        <taxon>Dothideomycetes</taxon>
        <taxon>Dothideomycetidae</taxon>
        <taxon>Mycosphaerellales</taxon>
        <taxon>Dissoconiaceae</taxon>
        <taxon>Dissoconium</taxon>
    </lineage>
</organism>
<sequence>MCFISWPRGSVLTRHEVWRRCMRMVTRVEDLKIDLDKLNPTIWMSDSCPPVPFFGVFA</sequence>
<proteinExistence type="predicted"/>
<evidence type="ECO:0000313" key="1">
    <source>
        <dbReference type="Proteomes" id="UP000504637"/>
    </source>
</evidence>
<reference evidence="2 3" key="3">
    <citation type="submission" date="2025-04" db="UniProtKB">
        <authorList>
            <consortium name="RefSeq"/>
        </authorList>
    </citation>
    <scope>IDENTIFICATION</scope>
    <source>
        <strain evidence="2 3">CBS 342.82</strain>
    </source>
</reference>
<accession>A0A6J3LPX3</accession>
<protein>
    <submittedName>
        <fullName evidence="2 3">Uncharacterized protein</fullName>
    </submittedName>
</protein>
<keyword evidence="1" id="KW-1185">Reference proteome</keyword>
<gene>
    <name evidence="3" type="ORF">K489DRAFT_385622</name>
    <name evidence="2" type="ORF">K489DRAFT_385631</name>
</gene>
<dbReference type="RefSeq" id="XP_033454739.1">
    <property type="nucleotide sequence ID" value="XM_033606145.1"/>
</dbReference>
<name>A0A6J3LPX3_9PEZI</name>
<evidence type="ECO:0000313" key="2">
    <source>
        <dbReference type="RefSeq" id="XP_033454732.1"/>
    </source>
</evidence>
<dbReference type="RefSeq" id="XP_033454732.1">
    <property type="nucleotide sequence ID" value="XM_033606146.1"/>
</dbReference>
<dbReference type="GeneID" id="54363945"/>
<evidence type="ECO:0000313" key="3">
    <source>
        <dbReference type="RefSeq" id="XP_033454739.1"/>
    </source>
</evidence>